<dbReference type="InterPro" id="IPR050123">
    <property type="entry name" value="Prok_molybdopt-oxidoreductase"/>
</dbReference>
<dbReference type="GO" id="GO:0016020">
    <property type="term" value="C:membrane"/>
    <property type="evidence" value="ECO:0007669"/>
    <property type="project" value="TreeGrafter"/>
</dbReference>
<dbReference type="SUPFAM" id="SSF53706">
    <property type="entry name" value="Formate dehydrogenase/DMSO reductase, domains 1-3"/>
    <property type="match status" value="1"/>
</dbReference>
<evidence type="ECO:0000313" key="7">
    <source>
        <dbReference type="EMBL" id="PRQ07151.1"/>
    </source>
</evidence>
<dbReference type="NCBIfam" id="TIGR01701">
    <property type="entry name" value="Fdhalpha-like"/>
    <property type="match status" value="1"/>
</dbReference>
<evidence type="ECO:0000256" key="4">
    <source>
        <dbReference type="SAM" id="MobiDB-lite"/>
    </source>
</evidence>
<organism evidence="7 8">
    <name type="scientific">Enhygromyxa salina</name>
    <dbReference type="NCBI Taxonomy" id="215803"/>
    <lineage>
        <taxon>Bacteria</taxon>
        <taxon>Pseudomonadati</taxon>
        <taxon>Myxococcota</taxon>
        <taxon>Polyangia</taxon>
        <taxon>Nannocystales</taxon>
        <taxon>Nannocystaceae</taxon>
        <taxon>Enhygromyxa</taxon>
    </lineage>
</organism>
<dbReference type="GO" id="GO:0008863">
    <property type="term" value="F:formate dehydrogenase (NAD+) activity"/>
    <property type="evidence" value="ECO:0007669"/>
    <property type="project" value="InterPro"/>
</dbReference>
<gene>
    <name evidence="7" type="primary">fdhF_2</name>
    <name evidence="7" type="ORF">ENSA7_31660</name>
</gene>
<dbReference type="Pfam" id="PF01568">
    <property type="entry name" value="Molydop_binding"/>
    <property type="match status" value="1"/>
</dbReference>
<keyword evidence="2" id="KW-0408">Iron</keyword>
<dbReference type="Gene3D" id="3.40.50.740">
    <property type="match status" value="1"/>
</dbReference>
<evidence type="ECO:0000256" key="1">
    <source>
        <dbReference type="ARBA" id="ARBA00022723"/>
    </source>
</evidence>
<dbReference type="InterPro" id="IPR037951">
    <property type="entry name" value="MopB_CT_YdeP"/>
</dbReference>
<protein>
    <submittedName>
        <fullName evidence="7">Formate dehydrogenase H</fullName>
        <ecNumber evidence="7">1.17.99.7</ecNumber>
    </submittedName>
</protein>
<dbReference type="PANTHER" id="PTHR43105">
    <property type="entry name" value="RESPIRATORY NITRATE REDUCTASE"/>
    <property type="match status" value="1"/>
</dbReference>
<dbReference type="EC" id="1.17.99.7" evidence="7"/>
<feature type="domain" description="Molybdopterin oxidoreductase" evidence="5">
    <location>
        <begin position="150"/>
        <end position="507"/>
    </location>
</feature>
<keyword evidence="1" id="KW-0479">Metal-binding</keyword>
<evidence type="ECO:0000256" key="3">
    <source>
        <dbReference type="ARBA" id="ARBA00023014"/>
    </source>
</evidence>
<dbReference type="InterPro" id="IPR006656">
    <property type="entry name" value="Mopterin_OxRdtase"/>
</dbReference>
<dbReference type="GO" id="GO:0051539">
    <property type="term" value="F:4 iron, 4 sulfur cluster binding"/>
    <property type="evidence" value="ECO:0007669"/>
    <property type="project" value="InterPro"/>
</dbReference>
<dbReference type="InterPro" id="IPR010046">
    <property type="entry name" value="Mopterin_OxRdtse_a_bac"/>
</dbReference>
<evidence type="ECO:0000313" key="8">
    <source>
        <dbReference type="Proteomes" id="UP000238823"/>
    </source>
</evidence>
<dbReference type="GO" id="GO:0030151">
    <property type="term" value="F:molybdenum ion binding"/>
    <property type="evidence" value="ECO:0007669"/>
    <property type="project" value="InterPro"/>
</dbReference>
<comment type="caution">
    <text evidence="7">The sequence shown here is derived from an EMBL/GenBank/DDBJ whole genome shotgun (WGS) entry which is preliminary data.</text>
</comment>
<dbReference type="Pfam" id="PF00384">
    <property type="entry name" value="Molybdopterin"/>
    <property type="match status" value="1"/>
</dbReference>
<dbReference type="GO" id="GO:0043546">
    <property type="term" value="F:molybdopterin cofactor binding"/>
    <property type="evidence" value="ECO:0007669"/>
    <property type="project" value="InterPro"/>
</dbReference>
<evidence type="ECO:0000259" key="6">
    <source>
        <dbReference type="Pfam" id="PF01568"/>
    </source>
</evidence>
<dbReference type="Proteomes" id="UP000238823">
    <property type="component" value="Unassembled WGS sequence"/>
</dbReference>
<dbReference type="GO" id="GO:0045333">
    <property type="term" value="P:cellular respiration"/>
    <property type="evidence" value="ECO:0007669"/>
    <property type="project" value="UniProtKB-ARBA"/>
</dbReference>
<dbReference type="PANTHER" id="PTHR43105:SF4">
    <property type="entry name" value="PROTEIN YDEP"/>
    <property type="match status" value="1"/>
</dbReference>
<proteinExistence type="predicted"/>
<name>A0A2S9YPX9_9BACT</name>
<keyword evidence="7" id="KW-0560">Oxidoreductase</keyword>
<accession>A0A2S9YPX9</accession>
<dbReference type="AlphaFoldDB" id="A0A2S9YPX9"/>
<sequence>MTDTPEAPTDLGDAAPPPTPGPGQLHTRAPASPLTPLVTAPMTVDPAPQTSGGLPGVAVALNDTLRKAGVRQGLRLLRRANQDPGFACPGCAWPDAAPSSSPPRFAVCESGTRAIVDALGQRRAGPQLFATYTIPELARRSDHWLNAQGRLTHPMVRRAESNSYEPIAWSEAIALIAEQLRDLPDPNRAAFYSSARVSNEAAFCWQLLARELGTNNLASSSQLCHEASRVALTNTLGSWRGAVDLDDFAAADAIFVIGQNPASNHPRMLEALRAAKHRGAKIVSINPLREVGLVRSRDPRRPRDWLGAGIEIADLLVSVQVGGDLALIEGLTKAVIEADAVDRAFVDAHTEGYEALASGIAAREWDDIVARSGVERAQIQAAADIYIRADNTIACWGVGLTQHRGGVDAIEQLLSLLLLRGNVGKRGAGPLAVLGHSNTAGCWTMGVTPRPADALLAGLERATGVTMPRAPGLSVSDAVAGMQRGEIDVLLGLGGNLLSAGPDTEALAAGICRARLTVQISTKLNRSHLITGETALILPCLARTEAGPGAPQWSSFEDATGGVRASLGRERPVAAGLVSEVEILAQIGAALSPDSPVQWATLARDHGRIRELIAAALPDCEAFATELAPGRPLRLVRPAHDRRFATATASGKAKLTIASSAGPTPTLPENALLLTTVRSHDQHNTTVYWLGDRERGIHGYRRLVLMNLADMRRLEIEPYEQVELISHFEGVERRAPKWVAVPHHVREGCVAAYFPEANVLVPGAAIDPRSGTPSFKSVVVTIAKHT</sequence>
<reference evidence="7 8" key="1">
    <citation type="submission" date="2018-03" db="EMBL/GenBank/DDBJ databases">
        <title>Draft Genome Sequences of the Obligatory Marine Myxobacteria Enhygromyxa salina SWB007.</title>
        <authorList>
            <person name="Poehlein A."/>
            <person name="Moghaddam J.A."/>
            <person name="Harms H."/>
            <person name="Alanjari M."/>
            <person name="Koenig G.M."/>
            <person name="Daniel R."/>
            <person name="Schaeberle T.F."/>
        </authorList>
    </citation>
    <scope>NUCLEOTIDE SEQUENCE [LARGE SCALE GENOMIC DNA]</scope>
    <source>
        <strain evidence="7 8">SWB007</strain>
    </source>
</reference>
<feature type="domain" description="Molybdopterin dinucleotide-binding" evidence="6">
    <location>
        <begin position="672"/>
        <end position="778"/>
    </location>
</feature>
<dbReference type="Gene3D" id="3.40.228.10">
    <property type="entry name" value="Dimethylsulfoxide Reductase, domain 2"/>
    <property type="match status" value="1"/>
</dbReference>
<evidence type="ECO:0000256" key="2">
    <source>
        <dbReference type="ARBA" id="ARBA00023004"/>
    </source>
</evidence>
<keyword evidence="3" id="KW-0411">Iron-sulfur</keyword>
<dbReference type="InterPro" id="IPR006657">
    <property type="entry name" value="MoPterin_dinucl-bd_dom"/>
</dbReference>
<dbReference type="OrthoDB" id="9757870at2"/>
<evidence type="ECO:0000259" key="5">
    <source>
        <dbReference type="Pfam" id="PF00384"/>
    </source>
</evidence>
<dbReference type="Gene3D" id="2.40.40.20">
    <property type="match status" value="1"/>
</dbReference>
<dbReference type="CDD" id="cd02787">
    <property type="entry name" value="MopB_CT_ydeP"/>
    <property type="match status" value="1"/>
</dbReference>
<dbReference type="PIRSF" id="PIRSF000144">
    <property type="entry name" value="CbbBc"/>
    <property type="match status" value="1"/>
</dbReference>
<feature type="region of interest" description="Disordered" evidence="4">
    <location>
        <begin position="1"/>
        <end position="36"/>
    </location>
</feature>
<dbReference type="InterPro" id="IPR009010">
    <property type="entry name" value="Asp_de-COase-like_dom_sf"/>
</dbReference>
<dbReference type="SUPFAM" id="SSF50692">
    <property type="entry name" value="ADC-like"/>
    <property type="match status" value="1"/>
</dbReference>
<dbReference type="RefSeq" id="WP_146157748.1">
    <property type="nucleotide sequence ID" value="NZ_PVNL01000058.1"/>
</dbReference>
<dbReference type="EMBL" id="PVNL01000058">
    <property type="protein sequence ID" value="PRQ07151.1"/>
    <property type="molecule type" value="Genomic_DNA"/>
</dbReference>